<comment type="caution">
    <text evidence="2">The sequence shown here is derived from an EMBL/GenBank/DDBJ whole genome shotgun (WGS) entry which is preliminary data.</text>
</comment>
<keyword evidence="2" id="KW-0378">Hydrolase</keyword>
<feature type="region of interest" description="Disordered" evidence="1">
    <location>
        <begin position="15"/>
        <end position="38"/>
    </location>
</feature>
<evidence type="ECO:0000313" key="2">
    <source>
        <dbReference type="EMBL" id="CDL29746.1"/>
    </source>
</evidence>
<reference evidence="2 3" key="1">
    <citation type="submission" date="2013-10" db="EMBL/GenBank/DDBJ databases">
        <title>Antibiotic resistance diversity of beta-lactamase producers in the General Hospital Vienna.</title>
        <authorList>
            <person name="Barisic I."/>
            <person name="Mitteregger D."/>
            <person name="Hirschl A.M."/>
            <person name="Noehammer C."/>
            <person name="Wiesinger-Mayr H."/>
        </authorList>
    </citation>
    <scope>NUCLEOTIDE SEQUENCE [LARGE SCALE GENOMIC DNA]</scope>
    <source>
        <strain evidence="2 3">ISC7</strain>
    </source>
</reference>
<organism evidence="2 3">
    <name type="scientific">Escherichia coli ISC7</name>
    <dbReference type="NCBI Taxonomy" id="1432555"/>
    <lineage>
        <taxon>Bacteria</taxon>
        <taxon>Pseudomonadati</taxon>
        <taxon>Pseudomonadota</taxon>
        <taxon>Gammaproteobacteria</taxon>
        <taxon>Enterobacterales</taxon>
        <taxon>Enterobacteriaceae</taxon>
        <taxon>Escherichia</taxon>
    </lineage>
</organism>
<dbReference type="GO" id="GO:0016787">
    <property type="term" value="F:hydrolase activity"/>
    <property type="evidence" value="ECO:0007669"/>
    <property type="project" value="UniProtKB-KW"/>
</dbReference>
<dbReference type="AlphaFoldDB" id="W1F5X8"/>
<evidence type="ECO:0000256" key="1">
    <source>
        <dbReference type="SAM" id="MobiDB-lite"/>
    </source>
</evidence>
<dbReference type="Proteomes" id="UP000019199">
    <property type="component" value="Unassembled WGS sequence"/>
</dbReference>
<evidence type="ECO:0000313" key="3">
    <source>
        <dbReference type="Proteomes" id="UP000019199"/>
    </source>
</evidence>
<name>W1F5X8_ECOLX</name>
<protein>
    <submittedName>
        <fullName evidence="2">Metal-dependent hydrolase involved in phosphonate metabolism</fullName>
    </submittedName>
</protein>
<sequence>MQQYEEEQLALAARWSQPNREIHRRPVPRATNCARQPR</sequence>
<accession>W1F5X8</accession>
<dbReference type="EMBL" id="CBWN010000163">
    <property type="protein sequence ID" value="CDL29746.1"/>
    <property type="molecule type" value="Genomic_DNA"/>
</dbReference>
<proteinExistence type="predicted"/>